<evidence type="ECO:0000256" key="3">
    <source>
        <dbReference type="ARBA" id="ARBA00023163"/>
    </source>
</evidence>
<evidence type="ECO:0000256" key="2">
    <source>
        <dbReference type="ARBA" id="ARBA00023125"/>
    </source>
</evidence>
<dbReference type="AlphaFoldDB" id="Q3L912"/>
<feature type="region of interest" description="Disordered" evidence="5">
    <location>
        <begin position="1"/>
        <end position="26"/>
    </location>
</feature>
<keyword evidence="1" id="KW-0805">Transcription regulation</keyword>
<keyword evidence="3" id="KW-0804">Transcription</keyword>
<feature type="compositionally biased region" description="Basic and acidic residues" evidence="5">
    <location>
        <begin position="1"/>
        <end position="15"/>
    </location>
</feature>
<evidence type="ECO:0000313" key="8">
    <source>
        <dbReference type="Proteomes" id="UP000002204"/>
    </source>
</evidence>
<dbReference type="KEGG" id="rer:RER_pREC1-00600"/>
<dbReference type="PANTHER" id="PTHR47506">
    <property type="entry name" value="TRANSCRIPTIONAL REGULATORY PROTEIN"/>
    <property type="match status" value="1"/>
</dbReference>
<evidence type="ECO:0000259" key="6">
    <source>
        <dbReference type="PROSITE" id="PS50977"/>
    </source>
</evidence>
<reference evidence="7 8" key="2">
    <citation type="journal article" date="2006" name="Environ. Microbiol.">
        <title>Sequence analysis of three plasmids harboured in Rhodococcus erythropolis strain PR4.</title>
        <authorList>
            <person name="Sekine M."/>
            <person name="Tanikawa S."/>
            <person name="Omata S."/>
            <person name="Saito M."/>
            <person name="Fujisawa T."/>
            <person name="Tsukatani N."/>
            <person name="Tajima T."/>
            <person name="Sekigawa T."/>
            <person name="Kosugi H."/>
            <person name="Matsuo Y."/>
            <person name="Nishiko R."/>
            <person name="Imamura K."/>
            <person name="Ito M."/>
            <person name="Narita H."/>
            <person name="Tago S."/>
            <person name="Fujita N."/>
            <person name="Harayama S."/>
        </authorList>
    </citation>
    <scope>NUCLEOTIDE SEQUENCE [LARGE SCALE GENOMIC DNA]</scope>
    <source>
        <strain evidence="8">PR4 / NBRC 100887</strain>
        <plasmid evidence="7 8">pREC1</plasmid>
    </source>
</reference>
<feature type="DNA-binding region" description="H-T-H motif" evidence="4">
    <location>
        <begin position="49"/>
        <end position="68"/>
    </location>
</feature>
<evidence type="ECO:0000313" key="7">
    <source>
        <dbReference type="EMBL" id="BAE46301.1"/>
    </source>
</evidence>
<accession>Q3L912</accession>
<dbReference type="Gene3D" id="1.10.357.10">
    <property type="entry name" value="Tetracycline Repressor, domain 2"/>
    <property type="match status" value="1"/>
</dbReference>
<dbReference type="PANTHER" id="PTHR47506:SF1">
    <property type="entry name" value="HTH-TYPE TRANSCRIPTIONAL REGULATOR YJDC"/>
    <property type="match status" value="1"/>
</dbReference>
<geneLocation type="plasmid" evidence="7 8">
    <name>pREC1</name>
</geneLocation>
<proteinExistence type="predicted"/>
<protein>
    <submittedName>
        <fullName evidence="7">Putative TetR family transcriptional regulator</fullName>
    </submittedName>
</protein>
<sequence>MNDPIDRTPDLHQEPTGRPLTQRRAKATREGILEAAAIQFSRTGYAGTSISDIQRIANSTKGAMYFHFASKEAIAHQLLYRWSEAVAETIAKAEATGQPADRQILIVYRELARRVETEAITRAGLVLSLDSTITDAYITYEDWTEALTPLVIDAIRSGALDCAESLSRLGGRGADSRNPALRIYGR</sequence>
<evidence type="ECO:0000256" key="1">
    <source>
        <dbReference type="ARBA" id="ARBA00023015"/>
    </source>
</evidence>
<dbReference type="PROSITE" id="PS50977">
    <property type="entry name" value="HTH_TETR_2"/>
    <property type="match status" value="1"/>
</dbReference>
<keyword evidence="7" id="KW-0614">Plasmid</keyword>
<gene>
    <name evidence="7" type="ordered locus">RER_pREC1-00600</name>
</gene>
<dbReference type="Proteomes" id="UP000002204">
    <property type="component" value="Plasmid pREC1"/>
</dbReference>
<evidence type="ECO:0000256" key="5">
    <source>
        <dbReference type="SAM" id="MobiDB-lite"/>
    </source>
</evidence>
<dbReference type="HOGENOM" id="CLU_069356_8_2_11"/>
<dbReference type="PRINTS" id="PR00455">
    <property type="entry name" value="HTHTETR"/>
</dbReference>
<feature type="domain" description="HTH tetR-type" evidence="6">
    <location>
        <begin position="26"/>
        <end position="86"/>
    </location>
</feature>
<dbReference type="EMBL" id="AP008932">
    <property type="protein sequence ID" value="BAE46301.1"/>
    <property type="molecule type" value="Genomic_DNA"/>
</dbReference>
<reference evidence="8" key="1">
    <citation type="submission" date="2005-03" db="EMBL/GenBank/DDBJ databases">
        <title>Comparison of the complete genome sequences of Rhodococcus erythropolis PR4 and Rhodococcus opacus B4.</title>
        <authorList>
            <person name="Takarada H."/>
            <person name="Sekine M."/>
            <person name="Hosoyama A."/>
            <person name="Yamada R."/>
            <person name="Fujisawa T."/>
            <person name="Omata S."/>
            <person name="Shimizu A."/>
            <person name="Tsukatani N."/>
            <person name="Tanikawa S."/>
            <person name="Fujita N."/>
            <person name="Harayama S."/>
        </authorList>
    </citation>
    <scope>NUCLEOTIDE SEQUENCE [LARGE SCALE GENOMIC DNA]</scope>
    <source>
        <strain evidence="8">PR4 / NBRC 100887</strain>
        <plasmid evidence="8">pREC1</plasmid>
    </source>
</reference>
<organism evidence="7 8">
    <name type="scientific">Rhodococcus erythropolis (strain PR4 / NBRC 100887)</name>
    <dbReference type="NCBI Taxonomy" id="234621"/>
    <lineage>
        <taxon>Bacteria</taxon>
        <taxon>Bacillati</taxon>
        <taxon>Actinomycetota</taxon>
        <taxon>Actinomycetes</taxon>
        <taxon>Mycobacteriales</taxon>
        <taxon>Nocardiaceae</taxon>
        <taxon>Rhodococcus</taxon>
        <taxon>Rhodococcus erythropolis group</taxon>
    </lineage>
</organism>
<dbReference type="RefSeq" id="WP_011331205.1">
    <property type="nucleotide sequence ID" value="NC_007486.1"/>
</dbReference>
<dbReference type="eggNOG" id="COG1309">
    <property type="taxonomic scope" value="Bacteria"/>
</dbReference>
<dbReference type="PROSITE" id="PS01081">
    <property type="entry name" value="HTH_TETR_1"/>
    <property type="match status" value="1"/>
</dbReference>
<name>Q3L912_RHOE4</name>
<dbReference type="InterPro" id="IPR023772">
    <property type="entry name" value="DNA-bd_HTH_TetR-type_CS"/>
</dbReference>
<dbReference type="Pfam" id="PF00440">
    <property type="entry name" value="TetR_N"/>
    <property type="match status" value="1"/>
</dbReference>
<dbReference type="SUPFAM" id="SSF46689">
    <property type="entry name" value="Homeodomain-like"/>
    <property type="match status" value="1"/>
</dbReference>
<dbReference type="InterPro" id="IPR001647">
    <property type="entry name" value="HTH_TetR"/>
</dbReference>
<evidence type="ECO:0000256" key="4">
    <source>
        <dbReference type="PROSITE-ProRule" id="PRU00335"/>
    </source>
</evidence>
<keyword evidence="2 4" id="KW-0238">DNA-binding</keyword>
<dbReference type="GO" id="GO:0003677">
    <property type="term" value="F:DNA binding"/>
    <property type="evidence" value="ECO:0007669"/>
    <property type="project" value="UniProtKB-UniRule"/>
</dbReference>
<dbReference type="InterPro" id="IPR009057">
    <property type="entry name" value="Homeodomain-like_sf"/>
</dbReference>